<keyword evidence="2" id="KW-0812">Transmembrane</keyword>
<keyword evidence="5" id="KW-1185">Reference proteome</keyword>
<sequence>MSQPHLLFLASLVGRMSAAYLVQRQAAAAATPTPTATTGDDDIYYGYGYGYEDDRLVPFWYTRTGLIVKWVVFLSLLVFFTAWVTLGYMHAKKRMQKGLAPLAYHRWLVPRAQLARVDPRYAYPPQTTNPNGPGYYRPGYQAQYDPSYNMQNMPPPPPMYDPSAPRPPMYEGPEGGSKTAPSQEYEAPPGPPPAQAQAQTQPVGRNDTGSSNPFRLEGDAAIQLASPMGCSGTGTGAVEEAETLTGVANVAGVQRDLPGLPLLLLALADPGAGLDDGLANAVVLRGDRQRRRALVVEHQLHAGQLAVPVWGHGPGHSAAAANNAAADAGDDAVRAEVLLDVREEDEPALGVVGLRLGRELVVEVVDVDLVAGVVEVHHLIACCWCS</sequence>
<evidence type="ECO:0000256" key="3">
    <source>
        <dbReference type="SAM" id="SignalP"/>
    </source>
</evidence>
<accession>A0A423VXI9</accession>
<dbReference type="Pfam" id="PF12273">
    <property type="entry name" value="RCR"/>
    <property type="match status" value="1"/>
</dbReference>
<feature type="compositionally biased region" description="Pro residues" evidence="1">
    <location>
        <begin position="153"/>
        <end position="170"/>
    </location>
</feature>
<feature type="signal peptide" evidence="3">
    <location>
        <begin position="1"/>
        <end position="18"/>
    </location>
</feature>
<organism evidence="4 5">
    <name type="scientific">Cytospora chrysosperma</name>
    <name type="common">Cytospora canker fungus</name>
    <name type="synonym">Sphaeria chrysosperma</name>
    <dbReference type="NCBI Taxonomy" id="252740"/>
    <lineage>
        <taxon>Eukaryota</taxon>
        <taxon>Fungi</taxon>
        <taxon>Dikarya</taxon>
        <taxon>Ascomycota</taxon>
        <taxon>Pezizomycotina</taxon>
        <taxon>Sordariomycetes</taxon>
        <taxon>Sordariomycetidae</taxon>
        <taxon>Diaporthales</taxon>
        <taxon>Cytosporaceae</taxon>
        <taxon>Cytospora</taxon>
    </lineage>
</organism>
<proteinExistence type="predicted"/>
<dbReference type="Proteomes" id="UP000284375">
    <property type="component" value="Unassembled WGS sequence"/>
</dbReference>
<keyword evidence="2" id="KW-1133">Transmembrane helix</keyword>
<dbReference type="InterPro" id="IPR020999">
    <property type="entry name" value="Chitin_synth_reg_RCR"/>
</dbReference>
<dbReference type="AlphaFoldDB" id="A0A423VXI9"/>
<evidence type="ECO:0000313" key="5">
    <source>
        <dbReference type="Proteomes" id="UP000284375"/>
    </source>
</evidence>
<feature type="region of interest" description="Disordered" evidence="1">
    <location>
        <begin position="146"/>
        <end position="215"/>
    </location>
</feature>
<name>A0A423VXI9_CYTCH</name>
<reference evidence="4 5" key="1">
    <citation type="submission" date="2015-09" db="EMBL/GenBank/DDBJ databases">
        <title>Host preference determinants of Valsa canker pathogens revealed by comparative genomics.</title>
        <authorList>
            <person name="Yin Z."/>
            <person name="Huang L."/>
        </authorList>
    </citation>
    <scope>NUCLEOTIDE SEQUENCE [LARGE SCALE GENOMIC DNA]</scope>
    <source>
        <strain evidence="4 5">YSFL</strain>
    </source>
</reference>
<protein>
    <submittedName>
        <fullName evidence="4">Uncharacterized protein</fullName>
    </submittedName>
</protein>
<comment type="caution">
    <text evidence="4">The sequence shown here is derived from an EMBL/GenBank/DDBJ whole genome shotgun (WGS) entry which is preliminary data.</text>
</comment>
<evidence type="ECO:0000256" key="2">
    <source>
        <dbReference type="SAM" id="Phobius"/>
    </source>
</evidence>
<feature type="chain" id="PRO_5019560570" evidence="3">
    <location>
        <begin position="19"/>
        <end position="386"/>
    </location>
</feature>
<dbReference type="EMBL" id="LJZO01000022">
    <property type="protein sequence ID" value="ROV95806.1"/>
    <property type="molecule type" value="Genomic_DNA"/>
</dbReference>
<evidence type="ECO:0000313" key="4">
    <source>
        <dbReference type="EMBL" id="ROV95806.1"/>
    </source>
</evidence>
<dbReference type="OrthoDB" id="5400539at2759"/>
<keyword evidence="3" id="KW-0732">Signal</keyword>
<evidence type="ECO:0000256" key="1">
    <source>
        <dbReference type="SAM" id="MobiDB-lite"/>
    </source>
</evidence>
<gene>
    <name evidence="4" type="ORF">VSDG_05224</name>
</gene>
<keyword evidence="2" id="KW-0472">Membrane</keyword>
<feature type="transmembrane region" description="Helical" evidence="2">
    <location>
        <begin position="67"/>
        <end position="89"/>
    </location>
</feature>